<keyword evidence="2" id="KW-1185">Reference proteome</keyword>
<name>A0ABX9AJJ6_9ENTR</name>
<reference evidence="1 2" key="1">
    <citation type="submission" date="2021-08" db="EMBL/GenBank/DDBJ databases">
        <title>Culture and genomic analysis of Symbiopectobacterium purcellii sp. nov. gen. nov., isolated from the leafhopper Empoasca decipiens.</title>
        <authorList>
            <person name="Nadal-Jimenez P."/>
            <person name="Siozios S."/>
            <person name="Halliday N."/>
            <person name="Camara M."/>
            <person name="Hurst G.D.D."/>
        </authorList>
    </citation>
    <scope>NUCLEOTIDE SEQUENCE [LARGE SCALE GENOMIC DNA]</scope>
    <source>
        <strain evidence="1 2">SyEd1</strain>
    </source>
</reference>
<gene>
    <name evidence="1" type="ORF">K6K13_16395</name>
</gene>
<dbReference type="EMBL" id="CP081864">
    <property type="protein sequence ID" value="QZN94829.1"/>
    <property type="molecule type" value="Genomic_DNA"/>
</dbReference>
<protein>
    <recommendedName>
        <fullName evidence="3">YubB ferredoxin-like domain-containing protein</fullName>
    </recommendedName>
</protein>
<proteinExistence type="predicted"/>
<dbReference type="RefSeq" id="WP_222157942.1">
    <property type="nucleotide sequence ID" value="NZ_CP081864.1"/>
</dbReference>
<accession>A0ABX9AJJ6</accession>
<dbReference type="Proteomes" id="UP000825886">
    <property type="component" value="Chromosome"/>
</dbReference>
<organism evidence="1 2">
    <name type="scientific">Symbiopectobacterium purcellii</name>
    <dbReference type="NCBI Taxonomy" id="2871826"/>
    <lineage>
        <taxon>Bacteria</taxon>
        <taxon>Pseudomonadati</taxon>
        <taxon>Pseudomonadota</taxon>
        <taxon>Gammaproteobacteria</taxon>
        <taxon>Enterobacterales</taxon>
        <taxon>Enterobacteriaceae</taxon>
    </lineage>
</organism>
<evidence type="ECO:0000313" key="1">
    <source>
        <dbReference type="EMBL" id="QZN94829.1"/>
    </source>
</evidence>
<evidence type="ECO:0000313" key="2">
    <source>
        <dbReference type="Proteomes" id="UP000825886"/>
    </source>
</evidence>
<evidence type="ECO:0008006" key="3">
    <source>
        <dbReference type="Google" id="ProtNLM"/>
    </source>
</evidence>
<sequence length="213" mass="24289">MTSTTKEKRLAGTLILSQFKMFNEAVVVFETQIEPAFWQGFDHCIQRFIKDNGWEGEVGMVQKGFSWLGPKAWKSEDDDWKYWFETHTAGGDGADYRLATIAGVGTEQAEFGFCFEIRPRRFGGAKKLGAYINALDPKCREQLIGMDFEDLTKGNYYLPVTVDINLVTECWQEYGEFPEDHEVFNNLSAALETLGEAIFIFDEMFSAFAESDE</sequence>